<dbReference type="EMBL" id="KZ503505">
    <property type="protein sequence ID" value="PKU63252.1"/>
    <property type="molecule type" value="Genomic_DNA"/>
</dbReference>
<feature type="transmembrane region" description="Helical" evidence="1">
    <location>
        <begin position="116"/>
        <end position="135"/>
    </location>
</feature>
<evidence type="ECO:0000313" key="3">
    <source>
        <dbReference type="Proteomes" id="UP000233837"/>
    </source>
</evidence>
<reference evidence="2 3" key="1">
    <citation type="journal article" date="2016" name="Sci. Rep.">
        <title>The Dendrobium catenatum Lindl. genome sequence provides insights into polysaccharide synthase, floral development and adaptive evolution.</title>
        <authorList>
            <person name="Zhang G.Q."/>
            <person name="Xu Q."/>
            <person name="Bian C."/>
            <person name="Tsai W.C."/>
            <person name="Yeh C.M."/>
            <person name="Liu K.W."/>
            <person name="Yoshida K."/>
            <person name="Zhang L.S."/>
            <person name="Chang S.B."/>
            <person name="Chen F."/>
            <person name="Shi Y."/>
            <person name="Su Y.Y."/>
            <person name="Zhang Y.Q."/>
            <person name="Chen L.J."/>
            <person name="Yin Y."/>
            <person name="Lin M."/>
            <person name="Huang H."/>
            <person name="Deng H."/>
            <person name="Wang Z.W."/>
            <person name="Zhu S.L."/>
            <person name="Zhao X."/>
            <person name="Deng C."/>
            <person name="Niu S.C."/>
            <person name="Huang J."/>
            <person name="Wang M."/>
            <person name="Liu G.H."/>
            <person name="Yang H.J."/>
            <person name="Xiao X.J."/>
            <person name="Hsiao Y.Y."/>
            <person name="Wu W.L."/>
            <person name="Chen Y.Y."/>
            <person name="Mitsuda N."/>
            <person name="Ohme-Takagi M."/>
            <person name="Luo Y.B."/>
            <person name="Van de Peer Y."/>
            <person name="Liu Z.J."/>
        </authorList>
    </citation>
    <scope>NUCLEOTIDE SEQUENCE [LARGE SCALE GENOMIC DNA]</scope>
    <source>
        <tissue evidence="2">The whole plant</tissue>
    </source>
</reference>
<feature type="transmembrane region" description="Helical" evidence="1">
    <location>
        <begin position="155"/>
        <end position="176"/>
    </location>
</feature>
<evidence type="ECO:0008006" key="4">
    <source>
        <dbReference type="Google" id="ProtNLM"/>
    </source>
</evidence>
<protein>
    <recommendedName>
        <fullName evidence="4">Transmembrane protein</fullName>
    </recommendedName>
</protein>
<organism evidence="2 3">
    <name type="scientific">Dendrobium catenatum</name>
    <dbReference type="NCBI Taxonomy" id="906689"/>
    <lineage>
        <taxon>Eukaryota</taxon>
        <taxon>Viridiplantae</taxon>
        <taxon>Streptophyta</taxon>
        <taxon>Embryophyta</taxon>
        <taxon>Tracheophyta</taxon>
        <taxon>Spermatophyta</taxon>
        <taxon>Magnoliopsida</taxon>
        <taxon>Liliopsida</taxon>
        <taxon>Asparagales</taxon>
        <taxon>Orchidaceae</taxon>
        <taxon>Epidendroideae</taxon>
        <taxon>Malaxideae</taxon>
        <taxon>Dendrobiinae</taxon>
        <taxon>Dendrobium</taxon>
    </lineage>
</organism>
<sequence>MRMESTTTEKETKGFVTGEVAAGGGGGGWRPFPYFLLSRLAVSGWSLLGFFLWGWGSLFFLSLRDWWFWLPDLGISVCFGWWWRLFFGGSLFCRFFGDVGLGYWCGRLRRPGSCEAIVICLVAGCWALALEFWQWGFGVSGWGCFCYAGGLQGDLGAWLGLGLFLLCWEFMSAEVFGLQVELPRVFPCDSLDFIF</sequence>
<name>A0A2I0VIL2_9ASPA</name>
<reference evidence="2 3" key="2">
    <citation type="journal article" date="2017" name="Nature">
        <title>The Apostasia genome and the evolution of orchids.</title>
        <authorList>
            <person name="Zhang G.Q."/>
            <person name="Liu K.W."/>
            <person name="Li Z."/>
            <person name="Lohaus R."/>
            <person name="Hsiao Y.Y."/>
            <person name="Niu S.C."/>
            <person name="Wang J.Y."/>
            <person name="Lin Y.C."/>
            <person name="Xu Q."/>
            <person name="Chen L.J."/>
            <person name="Yoshida K."/>
            <person name="Fujiwara S."/>
            <person name="Wang Z.W."/>
            <person name="Zhang Y.Q."/>
            <person name="Mitsuda N."/>
            <person name="Wang M."/>
            <person name="Liu G.H."/>
            <person name="Pecoraro L."/>
            <person name="Huang H.X."/>
            <person name="Xiao X.J."/>
            <person name="Lin M."/>
            <person name="Wu X.Y."/>
            <person name="Wu W.L."/>
            <person name="Chen Y.Y."/>
            <person name="Chang S.B."/>
            <person name="Sakamoto S."/>
            <person name="Ohme-Takagi M."/>
            <person name="Yagi M."/>
            <person name="Zeng S.J."/>
            <person name="Shen C.Y."/>
            <person name="Yeh C.M."/>
            <person name="Luo Y.B."/>
            <person name="Tsai W.C."/>
            <person name="Van de Peer Y."/>
            <person name="Liu Z.J."/>
        </authorList>
    </citation>
    <scope>NUCLEOTIDE SEQUENCE [LARGE SCALE GENOMIC DNA]</scope>
    <source>
        <tissue evidence="2">The whole plant</tissue>
    </source>
</reference>
<accession>A0A2I0VIL2</accession>
<feature type="transmembrane region" description="Helical" evidence="1">
    <location>
        <begin position="40"/>
        <end position="61"/>
    </location>
</feature>
<keyword evidence="3" id="KW-1185">Reference proteome</keyword>
<keyword evidence="1" id="KW-0812">Transmembrane</keyword>
<keyword evidence="1" id="KW-0472">Membrane</keyword>
<proteinExistence type="predicted"/>
<gene>
    <name evidence="2" type="ORF">MA16_Dca014718</name>
</gene>
<keyword evidence="1" id="KW-1133">Transmembrane helix</keyword>
<evidence type="ECO:0000313" key="2">
    <source>
        <dbReference type="EMBL" id="PKU63252.1"/>
    </source>
</evidence>
<dbReference type="Proteomes" id="UP000233837">
    <property type="component" value="Unassembled WGS sequence"/>
</dbReference>
<feature type="transmembrane region" description="Helical" evidence="1">
    <location>
        <begin position="81"/>
        <end position="104"/>
    </location>
</feature>
<evidence type="ECO:0000256" key="1">
    <source>
        <dbReference type="SAM" id="Phobius"/>
    </source>
</evidence>
<dbReference type="AlphaFoldDB" id="A0A2I0VIL2"/>